<sequence length="239" mass="25641">MNKLFCNTPALGIIGGMGPMASAYFQELLVRFTDAAADQQHIPSVLLNLPQVPDRTAYILGESDKSPAPVLLEAARTLEALGVSAIAVTCVTSHCFYDEVAPQIGVPWIHAVRETARYLKEKGVGKAGILATTGTIKTGLFQRELEKAGIGWEVPSPERQADVMAVIYEDIKAGRAPDMERFTRAEDSLRKKGCDACILGCTELSLIKRDHPLPGCTDVLEVLAAAAVRACGKTVKGFS</sequence>
<dbReference type="InterPro" id="IPR015942">
    <property type="entry name" value="Asp/Glu/hydantoin_racemase"/>
</dbReference>
<protein>
    <submittedName>
        <fullName evidence="3">Amino acid racemase</fullName>
        <ecNumber evidence="3">5.1.1.-</ecNumber>
    </submittedName>
</protein>
<gene>
    <name evidence="3" type="ORF">IAB37_06320</name>
</gene>
<dbReference type="NCBIfam" id="TIGR00035">
    <property type="entry name" value="asp_race"/>
    <property type="match status" value="1"/>
</dbReference>
<dbReference type="Gene3D" id="3.40.50.1860">
    <property type="match status" value="2"/>
</dbReference>
<comment type="similarity">
    <text evidence="1">Belongs to the aspartate/glutamate racemases family.</text>
</comment>
<reference evidence="3" key="2">
    <citation type="journal article" date="2021" name="PeerJ">
        <title>Extensive microbial diversity within the chicken gut microbiome revealed by metagenomics and culture.</title>
        <authorList>
            <person name="Gilroy R."/>
            <person name="Ravi A."/>
            <person name="Getino M."/>
            <person name="Pursley I."/>
            <person name="Horton D.L."/>
            <person name="Alikhan N.F."/>
            <person name="Baker D."/>
            <person name="Gharbi K."/>
            <person name="Hall N."/>
            <person name="Watson M."/>
            <person name="Adriaenssens E.M."/>
            <person name="Foster-Nyarko E."/>
            <person name="Jarju S."/>
            <person name="Secka A."/>
            <person name="Antonio M."/>
            <person name="Oren A."/>
            <person name="Chaudhuri R.R."/>
            <person name="La Ragione R."/>
            <person name="Hildebrand F."/>
            <person name="Pallen M.J."/>
        </authorList>
    </citation>
    <scope>NUCLEOTIDE SEQUENCE</scope>
    <source>
        <strain evidence="3">CHK189-12415</strain>
    </source>
</reference>
<keyword evidence="2 3" id="KW-0413">Isomerase</keyword>
<accession>A0A9D1DY78</accession>
<organism evidence="3 4">
    <name type="scientific">Candidatus Faecivivens stercoravium</name>
    <dbReference type="NCBI Taxonomy" id="2840803"/>
    <lineage>
        <taxon>Bacteria</taxon>
        <taxon>Bacillati</taxon>
        <taxon>Bacillota</taxon>
        <taxon>Clostridia</taxon>
        <taxon>Eubacteriales</taxon>
        <taxon>Oscillospiraceae</taxon>
        <taxon>Oscillospiraceae incertae sedis</taxon>
        <taxon>Candidatus Faecivivens</taxon>
    </lineage>
</organism>
<evidence type="ECO:0000256" key="2">
    <source>
        <dbReference type="ARBA" id="ARBA00023235"/>
    </source>
</evidence>
<dbReference type="EC" id="5.1.1.-" evidence="3"/>
<dbReference type="Pfam" id="PF01177">
    <property type="entry name" value="Asp_Glu_race"/>
    <property type="match status" value="1"/>
</dbReference>
<evidence type="ECO:0000313" key="3">
    <source>
        <dbReference type="EMBL" id="HIR61168.1"/>
    </source>
</evidence>
<dbReference type="SUPFAM" id="SSF53681">
    <property type="entry name" value="Aspartate/glutamate racemase"/>
    <property type="match status" value="2"/>
</dbReference>
<dbReference type="PANTHER" id="PTHR21198:SF7">
    <property type="entry name" value="ASPARTATE-GLUTAMATE RACEMASE FAMILY"/>
    <property type="match status" value="1"/>
</dbReference>
<proteinExistence type="inferred from homology"/>
<comment type="caution">
    <text evidence="3">The sequence shown here is derived from an EMBL/GenBank/DDBJ whole genome shotgun (WGS) entry which is preliminary data.</text>
</comment>
<dbReference type="EMBL" id="DVHA01000200">
    <property type="protein sequence ID" value="HIR61168.1"/>
    <property type="molecule type" value="Genomic_DNA"/>
</dbReference>
<dbReference type="AlphaFoldDB" id="A0A9D1DY78"/>
<dbReference type="PANTHER" id="PTHR21198">
    <property type="entry name" value="GLUTAMATE RACEMASE"/>
    <property type="match status" value="1"/>
</dbReference>
<evidence type="ECO:0000313" key="4">
    <source>
        <dbReference type="Proteomes" id="UP000824241"/>
    </source>
</evidence>
<dbReference type="Proteomes" id="UP000824241">
    <property type="component" value="Unassembled WGS sequence"/>
</dbReference>
<name>A0A9D1DY78_9FIRM</name>
<evidence type="ECO:0000256" key="1">
    <source>
        <dbReference type="ARBA" id="ARBA00007847"/>
    </source>
</evidence>
<reference evidence="3" key="1">
    <citation type="submission" date="2020-10" db="EMBL/GenBank/DDBJ databases">
        <authorList>
            <person name="Gilroy R."/>
        </authorList>
    </citation>
    <scope>NUCLEOTIDE SEQUENCE</scope>
    <source>
        <strain evidence="3">CHK189-12415</strain>
    </source>
</reference>
<dbReference type="InterPro" id="IPR001920">
    <property type="entry name" value="Asp/Glu_race"/>
</dbReference>
<dbReference type="GO" id="GO:0047661">
    <property type="term" value="F:amino-acid racemase activity"/>
    <property type="evidence" value="ECO:0007669"/>
    <property type="project" value="InterPro"/>
</dbReference>
<dbReference type="InterPro" id="IPR004380">
    <property type="entry name" value="Asp_race"/>
</dbReference>